<dbReference type="STRING" id="1499967.U27_02632"/>
<organism evidence="1">
    <name type="scientific">Vecturithrix granuli</name>
    <dbReference type="NCBI Taxonomy" id="1499967"/>
    <lineage>
        <taxon>Bacteria</taxon>
        <taxon>Candidatus Moduliflexota</taxon>
        <taxon>Candidatus Vecturitrichia</taxon>
        <taxon>Candidatus Vecturitrichales</taxon>
        <taxon>Candidatus Vecturitrichaceae</taxon>
        <taxon>Candidatus Vecturithrix</taxon>
    </lineage>
</organism>
<dbReference type="InterPro" id="IPR053738">
    <property type="entry name" value="Lambda_capsid_assembly"/>
</dbReference>
<dbReference type="eggNOG" id="ENOG502Z7K7">
    <property type="taxonomic scope" value="Bacteria"/>
</dbReference>
<sequence length="326" mass="36308">MYNPTGSGNVHIDQVLTQISLAFPNNEFVGENLFPTVQVKKQSDKYYWFGRDNWVPETSDYRAPGTVANEIPGVGVALDSYYAQEHSLQTPVYDEERQNVDSPLSPDRDATDLVTSKILLGRELAMKNLVTTAANYATGLSTTLSGTSQWSDYTNSDPVTAVRTAVRAIHAKIYREPNIGIFPYQVMSVLEDHPKIIARIQYTDRAILTREIIQAVFQLPRIIVPGVAVGSGVGFNITTSYLWGKDVVIAYVPPRAGMKIPAFGYEFVWGYPGAQVVDRWREQPRKSDLIRVSRRYDLKLVGVDTNPASGDYTKSITGYLFKNAVA</sequence>
<evidence type="ECO:0000313" key="1">
    <source>
        <dbReference type="EMBL" id="GAK61799.1"/>
    </source>
</evidence>
<dbReference type="HOGENOM" id="CLU_851693_0_0_0"/>
<accession>A0A081CB44</accession>
<keyword evidence="2" id="KW-1185">Reference proteome</keyword>
<protein>
    <submittedName>
        <fullName evidence="1">Uncharacterized protein</fullName>
    </submittedName>
</protein>
<dbReference type="Proteomes" id="UP000030661">
    <property type="component" value="Unassembled WGS sequence"/>
</dbReference>
<dbReference type="AlphaFoldDB" id="A0A081CB44"/>
<proteinExistence type="predicted"/>
<dbReference type="EMBL" id="DF820483">
    <property type="protein sequence ID" value="GAK61799.1"/>
    <property type="molecule type" value="Genomic_DNA"/>
</dbReference>
<name>A0A081CB44_VECG1</name>
<gene>
    <name evidence="1" type="ORF">U27_02632</name>
</gene>
<evidence type="ECO:0000313" key="2">
    <source>
        <dbReference type="Proteomes" id="UP000030661"/>
    </source>
</evidence>
<reference evidence="1" key="1">
    <citation type="journal article" date="2015" name="PeerJ">
        <title>First genomic representation of candidate bacterial phylum KSB3 points to enhanced environmental sensing as a trigger of wastewater bulking.</title>
        <authorList>
            <person name="Sekiguchi Y."/>
            <person name="Ohashi A."/>
            <person name="Parks D.H."/>
            <person name="Yamauchi T."/>
            <person name="Tyson G.W."/>
            <person name="Hugenholtz P."/>
        </authorList>
    </citation>
    <scope>NUCLEOTIDE SEQUENCE [LARGE SCALE GENOMIC DNA]</scope>
</reference>
<dbReference type="Gene3D" id="3.90.1690.10">
    <property type="entry name" value="phage-related protein like domain"/>
    <property type="match status" value="1"/>
</dbReference>